<reference evidence="1 2" key="1">
    <citation type="submission" date="2019-08" db="EMBL/GenBank/DDBJ databases">
        <title>Actinomadura sp. nov. CYP1-5 isolated from mountain soil.</title>
        <authorList>
            <person name="Songsumanus A."/>
            <person name="Kuncharoen N."/>
            <person name="Kudo T."/>
            <person name="Yuki M."/>
            <person name="Igarashi Y."/>
            <person name="Tanasupawat S."/>
        </authorList>
    </citation>
    <scope>NUCLEOTIDE SEQUENCE [LARGE SCALE GENOMIC DNA]</scope>
    <source>
        <strain evidence="1 2">JCM 14158</strain>
    </source>
</reference>
<keyword evidence="2" id="KW-1185">Reference proteome</keyword>
<dbReference type="EMBL" id="VSFG01000003">
    <property type="protein sequence ID" value="TYB45549.1"/>
    <property type="molecule type" value="Genomic_DNA"/>
</dbReference>
<protein>
    <submittedName>
        <fullName evidence="1">Uncharacterized protein</fullName>
    </submittedName>
</protein>
<gene>
    <name evidence="1" type="ORF">FXF69_19165</name>
</gene>
<sequence length="145" mass="15576">MVVDRARPESYARRIRARPYGPRELAVDGVAAWFHGPFAVLTLTGGEAGLTVRADVDTASLGADLRHLFTAAENAAIACLPRPERMVAEQPIGDDVLVVVRRLEVCPAAEGVSLILCTADRTVKVMLGMRDAGRLAAEVRRWAGA</sequence>
<proteinExistence type="predicted"/>
<dbReference type="RefSeq" id="WP_067894922.1">
    <property type="nucleotide sequence ID" value="NZ_VSFG01000003.1"/>
</dbReference>
<dbReference type="Proteomes" id="UP000323380">
    <property type="component" value="Unassembled WGS sequence"/>
</dbReference>
<comment type="caution">
    <text evidence="1">The sequence shown here is derived from an EMBL/GenBank/DDBJ whole genome shotgun (WGS) entry which is preliminary data.</text>
</comment>
<evidence type="ECO:0000313" key="1">
    <source>
        <dbReference type="EMBL" id="TYB45549.1"/>
    </source>
</evidence>
<dbReference type="AlphaFoldDB" id="A0A5D0NMN1"/>
<evidence type="ECO:0000313" key="2">
    <source>
        <dbReference type="Proteomes" id="UP000323380"/>
    </source>
</evidence>
<name>A0A5D0NMN1_9ACTN</name>
<accession>A0A5D0NMN1</accession>
<organism evidence="1 2">
    <name type="scientific">Actinomadura chibensis</name>
    <dbReference type="NCBI Taxonomy" id="392828"/>
    <lineage>
        <taxon>Bacteria</taxon>
        <taxon>Bacillati</taxon>
        <taxon>Actinomycetota</taxon>
        <taxon>Actinomycetes</taxon>
        <taxon>Streptosporangiales</taxon>
        <taxon>Thermomonosporaceae</taxon>
        <taxon>Actinomadura</taxon>
    </lineage>
</organism>